<dbReference type="PANTHER" id="PTHR43133:SF8">
    <property type="entry name" value="RNA POLYMERASE SIGMA FACTOR HI_1459-RELATED"/>
    <property type="match status" value="1"/>
</dbReference>
<evidence type="ECO:0000256" key="4">
    <source>
        <dbReference type="ARBA" id="ARBA00023125"/>
    </source>
</evidence>
<dbReference type="GO" id="GO:0016987">
    <property type="term" value="F:sigma factor activity"/>
    <property type="evidence" value="ECO:0007669"/>
    <property type="project" value="UniProtKB-KW"/>
</dbReference>
<evidence type="ECO:0000256" key="3">
    <source>
        <dbReference type="ARBA" id="ARBA00023082"/>
    </source>
</evidence>
<keyword evidence="3" id="KW-0731">Sigma factor</keyword>
<gene>
    <name evidence="7" type="ORF">CFP71_01775</name>
</gene>
<comment type="similarity">
    <text evidence="1">Belongs to the sigma-70 factor family. ECF subfamily.</text>
</comment>
<feature type="domain" description="RNA polymerase sigma factor 70 region 4 type 2" evidence="6">
    <location>
        <begin position="120"/>
        <end position="168"/>
    </location>
</feature>
<dbReference type="InterPro" id="IPR013324">
    <property type="entry name" value="RNA_pol_sigma_r3/r4-like"/>
</dbReference>
<dbReference type="SUPFAM" id="SSF88946">
    <property type="entry name" value="Sigma2 domain of RNA polymerase sigma factors"/>
    <property type="match status" value="1"/>
</dbReference>
<evidence type="ECO:0000313" key="7">
    <source>
        <dbReference type="EMBL" id="OXM58617.1"/>
    </source>
</evidence>
<evidence type="ECO:0000259" key="6">
    <source>
        <dbReference type="Pfam" id="PF08281"/>
    </source>
</evidence>
<dbReference type="InterPro" id="IPR013249">
    <property type="entry name" value="RNA_pol_sigma70_r4_t2"/>
</dbReference>
<keyword evidence="8" id="KW-1185">Reference proteome</keyword>
<dbReference type="Proteomes" id="UP000215223">
    <property type="component" value="Unassembled WGS sequence"/>
</dbReference>
<protein>
    <recommendedName>
        <fullName evidence="6">RNA polymerase sigma factor 70 region 4 type 2 domain-containing protein</fullName>
    </recommendedName>
</protein>
<dbReference type="InterPro" id="IPR014284">
    <property type="entry name" value="RNA_pol_sigma-70_dom"/>
</dbReference>
<keyword evidence="2" id="KW-0805">Transcription regulation</keyword>
<dbReference type="InterPro" id="IPR039425">
    <property type="entry name" value="RNA_pol_sigma-70-like"/>
</dbReference>
<dbReference type="Gene3D" id="1.10.1740.10">
    <property type="match status" value="1"/>
</dbReference>
<keyword evidence="5" id="KW-0804">Transcription</keyword>
<evidence type="ECO:0000256" key="1">
    <source>
        <dbReference type="ARBA" id="ARBA00010641"/>
    </source>
</evidence>
<name>A0A229SI96_9PSEU</name>
<dbReference type="InterPro" id="IPR036388">
    <property type="entry name" value="WH-like_DNA-bd_sf"/>
</dbReference>
<dbReference type="AlphaFoldDB" id="A0A229SI96"/>
<dbReference type="GO" id="GO:0003677">
    <property type="term" value="F:DNA binding"/>
    <property type="evidence" value="ECO:0007669"/>
    <property type="project" value="UniProtKB-KW"/>
</dbReference>
<evidence type="ECO:0000256" key="5">
    <source>
        <dbReference type="ARBA" id="ARBA00023163"/>
    </source>
</evidence>
<dbReference type="NCBIfam" id="TIGR02937">
    <property type="entry name" value="sigma70-ECF"/>
    <property type="match status" value="1"/>
</dbReference>
<evidence type="ECO:0000256" key="2">
    <source>
        <dbReference type="ARBA" id="ARBA00023015"/>
    </source>
</evidence>
<keyword evidence="4" id="KW-0238">DNA-binding</keyword>
<comment type="caution">
    <text evidence="7">The sequence shown here is derived from an EMBL/GenBank/DDBJ whole genome shotgun (WGS) entry which is preliminary data.</text>
</comment>
<evidence type="ECO:0000313" key="8">
    <source>
        <dbReference type="Proteomes" id="UP000215223"/>
    </source>
</evidence>
<accession>A0A229SI96</accession>
<dbReference type="Pfam" id="PF08281">
    <property type="entry name" value="Sigma70_r4_2"/>
    <property type="match status" value="1"/>
</dbReference>
<dbReference type="OrthoDB" id="3628304at2"/>
<proteinExistence type="inferred from homology"/>
<reference evidence="7 8" key="1">
    <citation type="submission" date="2017-07" db="EMBL/GenBank/DDBJ databases">
        <title>Amycolatopsis thailandensis Genome sequencing and assembly.</title>
        <authorList>
            <person name="Kaur N."/>
            <person name="Mayilraj S."/>
        </authorList>
    </citation>
    <scope>NUCLEOTIDE SEQUENCE [LARGE SCALE GENOMIC DNA]</scope>
    <source>
        <strain evidence="7 8">JCM 16380</strain>
    </source>
</reference>
<organism evidence="7 8">
    <name type="scientific">Amycolatopsis thailandensis</name>
    <dbReference type="NCBI Taxonomy" id="589330"/>
    <lineage>
        <taxon>Bacteria</taxon>
        <taxon>Bacillati</taxon>
        <taxon>Actinomycetota</taxon>
        <taxon>Actinomycetes</taxon>
        <taxon>Pseudonocardiales</taxon>
        <taxon>Pseudonocardiaceae</taxon>
        <taxon>Amycolatopsis</taxon>
    </lineage>
</organism>
<dbReference type="SUPFAM" id="SSF88659">
    <property type="entry name" value="Sigma3 and sigma4 domains of RNA polymerase sigma factors"/>
    <property type="match status" value="1"/>
</dbReference>
<dbReference type="PANTHER" id="PTHR43133">
    <property type="entry name" value="RNA POLYMERASE ECF-TYPE SIGMA FACTO"/>
    <property type="match status" value="1"/>
</dbReference>
<dbReference type="InterPro" id="IPR013325">
    <property type="entry name" value="RNA_pol_sigma_r2"/>
</dbReference>
<dbReference type="GO" id="GO:0006352">
    <property type="term" value="P:DNA-templated transcription initiation"/>
    <property type="evidence" value="ECO:0007669"/>
    <property type="project" value="InterPro"/>
</dbReference>
<sequence>MTGMAAPSPRPDEFPGSFEAFYLATFAKTFNASRRMAAGDTHLAHDATQEAYLVMLRRWSDRQHRSQDDNRKYVAGVAANKVIDAYRHRHRHVQFDDELDVPADGDQYAEVLDDLTLLAAVRTLIATQPPRRRAVATLYFLAGLDSAEIAESLTMSESTVRTHIQRLRSILKPRVDQISRTDQGGETS</sequence>
<dbReference type="EMBL" id="NMQT01000008">
    <property type="protein sequence ID" value="OXM58617.1"/>
    <property type="molecule type" value="Genomic_DNA"/>
</dbReference>
<dbReference type="Gene3D" id="1.10.10.10">
    <property type="entry name" value="Winged helix-like DNA-binding domain superfamily/Winged helix DNA-binding domain"/>
    <property type="match status" value="1"/>
</dbReference>